<dbReference type="EMBL" id="JADCNL010000002">
    <property type="protein sequence ID" value="KAG0492585.1"/>
    <property type="molecule type" value="Genomic_DNA"/>
</dbReference>
<dbReference type="Pfam" id="PF12697">
    <property type="entry name" value="Abhydrolase_6"/>
    <property type="match status" value="1"/>
</dbReference>
<dbReference type="PANTHER" id="PTHR10992">
    <property type="entry name" value="METHYLESTERASE FAMILY MEMBER"/>
    <property type="match status" value="1"/>
</dbReference>
<dbReference type="GO" id="GO:0080030">
    <property type="term" value="F:methyl indole-3-acetate esterase activity"/>
    <property type="evidence" value="ECO:0007669"/>
    <property type="project" value="TreeGrafter"/>
</dbReference>
<dbReference type="FunFam" id="3.40.50.1820:FF:000051">
    <property type="entry name" value="(S)-hydroxynitrile lyase"/>
    <property type="match status" value="1"/>
</dbReference>
<name>A0A835RQK3_VANPL</name>
<evidence type="ECO:0000259" key="1">
    <source>
        <dbReference type="Pfam" id="PF12697"/>
    </source>
</evidence>
<gene>
    <name evidence="2" type="ORF">HPP92_005983</name>
</gene>
<dbReference type="Gene3D" id="3.40.50.1820">
    <property type="entry name" value="alpha/beta hydrolase"/>
    <property type="match status" value="1"/>
</dbReference>
<dbReference type="InterPro" id="IPR000073">
    <property type="entry name" value="AB_hydrolase_1"/>
</dbReference>
<comment type="caution">
    <text evidence="2">The sequence shown here is derived from an EMBL/GenBank/DDBJ whole genome shotgun (WGS) entry which is preliminary data.</text>
</comment>
<keyword evidence="3" id="KW-1185">Reference proteome</keyword>
<accession>A0A835RQK3</accession>
<dbReference type="GO" id="GO:0009694">
    <property type="term" value="P:jasmonic acid metabolic process"/>
    <property type="evidence" value="ECO:0007669"/>
    <property type="project" value="TreeGrafter"/>
</dbReference>
<reference evidence="2 3" key="1">
    <citation type="journal article" date="2020" name="Nat. Food">
        <title>A phased Vanilla planifolia genome enables genetic improvement of flavour and production.</title>
        <authorList>
            <person name="Hasing T."/>
            <person name="Tang H."/>
            <person name="Brym M."/>
            <person name="Khazi F."/>
            <person name="Huang T."/>
            <person name="Chambers A.H."/>
        </authorList>
    </citation>
    <scope>NUCLEOTIDE SEQUENCE [LARGE SCALE GENOMIC DNA]</scope>
    <source>
        <tissue evidence="2">Leaf</tissue>
    </source>
</reference>
<sequence>MTRLPSSSCNGRIIGGGPTLAMRIILVHGGGHGAWCWYKVLPELRSGGYSVSTLDLAASGADPRRIPEDVSSIAEYAHPLVDLVAAAPDGEKLVLVGHSFAGMSLASAMEAFPHKIAVAVFITAIVPDTTRAPWHIIEEHVRRSPTKYEGMEIKSISLPGKSQPFDVIVLDFERLATNLYQKCTTEDKALASLMVRPASFFREDLEKITFSEARYGSVDKVYIVCGDDAMLTKDFQKWMIENGSVKEVMEIEEADHMAMLSKPKELCQCLISIFNKYAV</sequence>
<dbReference type="GO" id="GO:0080031">
    <property type="term" value="F:methyl salicylate esterase activity"/>
    <property type="evidence" value="ECO:0007669"/>
    <property type="project" value="TreeGrafter"/>
</dbReference>
<evidence type="ECO:0000313" key="3">
    <source>
        <dbReference type="Proteomes" id="UP000636800"/>
    </source>
</evidence>
<dbReference type="PANTHER" id="PTHR10992:SF1032">
    <property type="entry name" value="METHYLESTERASE 17"/>
    <property type="match status" value="1"/>
</dbReference>
<proteinExistence type="predicted"/>
<dbReference type="GO" id="GO:0080032">
    <property type="term" value="F:methyl jasmonate esterase activity"/>
    <property type="evidence" value="ECO:0007669"/>
    <property type="project" value="TreeGrafter"/>
</dbReference>
<dbReference type="InterPro" id="IPR029058">
    <property type="entry name" value="AB_hydrolase_fold"/>
</dbReference>
<dbReference type="Proteomes" id="UP000636800">
    <property type="component" value="Chromosome 2"/>
</dbReference>
<dbReference type="SUPFAM" id="SSF53474">
    <property type="entry name" value="alpha/beta-Hydrolases"/>
    <property type="match status" value="1"/>
</dbReference>
<organism evidence="2 3">
    <name type="scientific">Vanilla planifolia</name>
    <name type="common">Vanilla</name>
    <dbReference type="NCBI Taxonomy" id="51239"/>
    <lineage>
        <taxon>Eukaryota</taxon>
        <taxon>Viridiplantae</taxon>
        <taxon>Streptophyta</taxon>
        <taxon>Embryophyta</taxon>
        <taxon>Tracheophyta</taxon>
        <taxon>Spermatophyta</taxon>
        <taxon>Magnoliopsida</taxon>
        <taxon>Liliopsida</taxon>
        <taxon>Asparagales</taxon>
        <taxon>Orchidaceae</taxon>
        <taxon>Vanilloideae</taxon>
        <taxon>Vanilleae</taxon>
        <taxon>Vanilla</taxon>
    </lineage>
</organism>
<protein>
    <recommendedName>
        <fullName evidence="1">AB hydrolase-1 domain-containing protein</fullName>
    </recommendedName>
</protein>
<dbReference type="OrthoDB" id="1929441at2759"/>
<feature type="domain" description="AB hydrolase-1" evidence="1">
    <location>
        <begin position="24"/>
        <end position="266"/>
    </location>
</feature>
<dbReference type="AlphaFoldDB" id="A0A835RQK3"/>
<evidence type="ECO:0000313" key="2">
    <source>
        <dbReference type="EMBL" id="KAG0492585.1"/>
    </source>
</evidence>
<dbReference type="GO" id="GO:0009696">
    <property type="term" value="P:salicylic acid metabolic process"/>
    <property type="evidence" value="ECO:0007669"/>
    <property type="project" value="TreeGrafter"/>
</dbReference>
<dbReference type="InterPro" id="IPR045889">
    <property type="entry name" value="MES/HNL"/>
</dbReference>